<dbReference type="EMBL" id="JBHSMX010000016">
    <property type="protein sequence ID" value="MFC5521479.1"/>
    <property type="molecule type" value="Genomic_DNA"/>
</dbReference>
<protein>
    <recommendedName>
        <fullName evidence="4">Tfp pilus assembly protein PilX</fullName>
    </recommendedName>
</protein>
<keyword evidence="1" id="KW-0812">Transmembrane</keyword>
<evidence type="ECO:0008006" key="4">
    <source>
        <dbReference type="Google" id="ProtNLM"/>
    </source>
</evidence>
<gene>
    <name evidence="2" type="ORF">ACFPP7_11185</name>
</gene>
<reference evidence="3" key="1">
    <citation type="journal article" date="2019" name="Int. J. Syst. Evol. Microbiol.">
        <title>The Global Catalogue of Microorganisms (GCM) 10K type strain sequencing project: providing services to taxonomists for standard genome sequencing and annotation.</title>
        <authorList>
            <consortium name="The Broad Institute Genomics Platform"/>
            <consortium name="The Broad Institute Genome Sequencing Center for Infectious Disease"/>
            <person name="Wu L."/>
            <person name="Ma J."/>
        </authorList>
    </citation>
    <scope>NUCLEOTIDE SEQUENCE [LARGE SCALE GENOMIC DNA]</scope>
    <source>
        <strain evidence="3">CGMCC 4.7277</strain>
    </source>
</reference>
<evidence type="ECO:0000256" key="1">
    <source>
        <dbReference type="SAM" id="Phobius"/>
    </source>
</evidence>
<feature type="transmembrane region" description="Helical" evidence="1">
    <location>
        <begin position="32"/>
        <end position="53"/>
    </location>
</feature>
<organism evidence="2 3">
    <name type="scientific">Polaromonas jejuensis</name>
    <dbReference type="NCBI Taxonomy" id="457502"/>
    <lineage>
        <taxon>Bacteria</taxon>
        <taxon>Pseudomonadati</taxon>
        <taxon>Pseudomonadota</taxon>
        <taxon>Betaproteobacteria</taxon>
        <taxon>Burkholderiales</taxon>
        <taxon>Comamonadaceae</taxon>
        <taxon>Polaromonas</taxon>
    </lineage>
</organism>
<comment type="caution">
    <text evidence="2">The sequence shown here is derived from an EMBL/GenBank/DDBJ whole genome shotgun (WGS) entry which is preliminary data.</text>
</comment>
<accession>A0ABW0QB35</accession>
<dbReference type="RefSeq" id="WP_157090348.1">
    <property type="nucleotide sequence ID" value="NZ_JBHSMX010000016.1"/>
</dbReference>
<keyword evidence="1" id="KW-0472">Membrane</keyword>
<sequence>MEKLPLQSISNSGAGAQRSLDGWMLAARRSQAGVVMIVALIILIVMTLGGLALMRSMDTSNLIAGNMAFQQAATHSADAGVETAIAWLESQNNGASLDNHLPTVGYTASTANNAAFHLGEKLWADLSANGVCLLPMAGGVCSASPGTPDASGNTISFVIQRLCSATGNRNGAFCAIPPGASPAGNNEGAGEDTIQLSTAVYYRITVRVVGPRNTASYVQAIVSM</sequence>
<keyword evidence="1" id="KW-1133">Transmembrane helix</keyword>
<dbReference type="Proteomes" id="UP001596084">
    <property type="component" value="Unassembled WGS sequence"/>
</dbReference>
<name>A0ABW0QB35_9BURK</name>
<keyword evidence="3" id="KW-1185">Reference proteome</keyword>
<proteinExistence type="predicted"/>
<evidence type="ECO:0000313" key="3">
    <source>
        <dbReference type="Proteomes" id="UP001596084"/>
    </source>
</evidence>
<evidence type="ECO:0000313" key="2">
    <source>
        <dbReference type="EMBL" id="MFC5521479.1"/>
    </source>
</evidence>